<sequence length="167" mass="18569">MANVIEKIKLGFQHTRKVYSGSYPLYRMICFFGVVSGVLSFGLNSWPASFVDATRDGAIYQNIFGGMQLVGCLLVLVGMYFHKEDEPSLQKVSTALYLERTGCSLLVPVVASYTWGVIQMNMGPPTTWATLTLVAAGLYFVIRFIEIGRVLKTIRQETPKAEELKGE</sequence>
<feature type="transmembrane region" description="Helical" evidence="1">
    <location>
        <begin position="63"/>
        <end position="81"/>
    </location>
</feature>
<evidence type="ECO:0000313" key="2">
    <source>
        <dbReference type="EMBL" id="AKJ71723.1"/>
    </source>
</evidence>
<keyword evidence="1" id="KW-1133">Transmembrane helix</keyword>
<protein>
    <submittedName>
        <fullName evidence="2">Uncharacterized protein</fullName>
    </submittedName>
</protein>
<evidence type="ECO:0000313" key="3">
    <source>
        <dbReference type="Proteomes" id="UP000203853"/>
    </source>
</evidence>
<accession>A0A0K0N5F2</accession>
<dbReference type="RefSeq" id="YP_009204468.1">
    <property type="nucleotide sequence ID" value="NC_028865.1"/>
</dbReference>
<keyword evidence="1" id="KW-0812">Transmembrane</keyword>
<feature type="transmembrane region" description="Helical" evidence="1">
    <location>
        <begin position="25"/>
        <end position="43"/>
    </location>
</feature>
<dbReference type="EMBL" id="KR011062">
    <property type="protein sequence ID" value="AKJ71723.1"/>
    <property type="molecule type" value="Genomic_DNA"/>
</dbReference>
<organism evidence="2 3">
    <name type="scientific">Tsukamurella phage TIN2</name>
    <dbReference type="NCBI Taxonomy" id="1636545"/>
    <lineage>
        <taxon>Viruses</taxon>
        <taxon>Duplodnaviria</taxon>
        <taxon>Heunggongvirae</taxon>
        <taxon>Uroviricota</taxon>
        <taxon>Caudoviricetes</taxon>
        <taxon>Tinduovirus</taxon>
        <taxon>Tinduovirus TIN2</taxon>
    </lineage>
</organism>
<feature type="transmembrane region" description="Helical" evidence="1">
    <location>
        <begin position="128"/>
        <end position="145"/>
    </location>
</feature>
<gene>
    <name evidence="2" type="ORF">TIN2_33</name>
</gene>
<dbReference type="Proteomes" id="UP000203853">
    <property type="component" value="Segment"/>
</dbReference>
<dbReference type="GeneID" id="26630994"/>
<name>A0A0K0N5F2_9CAUD</name>
<dbReference type="OrthoDB" id="19058at10239"/>
<reference evidence="2 3" key="1">
    <citation type="journal article" date="2015" name="Appl. Environ. Microbiol.">
        <title>Three of a Kind: Genetically Similar Tsukamurella Phages TIN2, TIN3, and TIN4.</title>
        <authorList>
            <person name="Dyson Z.A."/>
            <person name="Tucci J."/>
            <person name="Seviour R.J."/>
            <person name="Petrovski S."/>
        </authorList>
    </citation>
    <scope>NUCLEOTIDE SEQUENCE [LARGE SCALE GENOMIC DNA]</scope>
</reference>
<evidence type="ECO:0000256" key="1">
    <source>
        <dbReference type="SAM" id="Phobius"/>
    </source>
</evidence>
<feature type="transmembrane region" description="Helical" evidence="1">
    <location>
        <begin position="102"/>
        <end position="122"/>
    </location>
</feature>
<keyword evidence="3" id="KW-1185">Reference proteome</keyword>
<dbReference type="KEGG" id="vg:26630994"/>
<proteinExistence type="predicted"/>
<keyword evidence="1" id="KW-0472">Membrane</keyword>